<organism evidence="1 2">
    <name type="scientific">Amedibacillus dolichus</name>
    <dbReference type="NCBI Taxonomy" id="31971"/>
    <lineage>
        <taxon>Bacteria</taxon>
        <taxon>Bacillati</taxon>
        <taxon>Bacillota</taxon>
        <taxon>Erysipelotrichia</taxon>
        <taxon>Erysipelotrichales</taxon>
        <taxon>Erysipelotrichaceae</taxon>
        <taxon>Amedibacillus</taxon>
    </lineage>
</organism>
<dbReference type="InterPro" id="IPR002187">
    <property type="entry name" value="N-reg_PII"/>
</dbReference>
<name>A0ABT7UC05_9FIRM</name>
<dbReference type="SUPFAM" id="SSF54913">
    <property type="entry name" value="GlnB-like"/>
    <property type="match status" value="2"/>
</dbReference>
<evidence type="ECO:0000313" key="1">
    <source>
        <dbReference type="EMBL" id="MDM8157158.1"/>
    </source>
</evidence>
<dbReference type="EMBL" id="JAUDCG010000020">
    <property type="protein sequence ID" value="MDM8157158.1"/>
    <property type="molecule type" value="Genomic_DNA"/>
</dbReference>
<dbReference type="Proteomes" id="UP001529340">
    <property type="component" value="Unassembled WGS sequence"/>
</dbReference>
<protein>
    <submittedName>
        <fullName evidence="1">Transcriptional regulator</fullName>
    </submittedName>
</protein>
<comment type="caution">
    <text evidence="1">The sequence shown here is derived from an EMBL/GenBank/DDBJ whole genome shotgun (WGS) entry which is preliminary data.</text>
</comment>
<dbReference type="Gene3D" id="3.30.70.120">
    <property type="match status" value="1"/>
</dbReference>
<reference evidence="1 2" key="1">
    <citation type="submission" date="2023-06" db="EMBL/GenBank/DDBJ databases">
        <title>Identification and characterization of horizontal gene transfer across gut microbiota members of farm animals based on homology search.</title>
        <authorList>
            <person name="Schwarzerova J."/>
            <person name="Nykrynova M."/>
            <person name="Jureckova K."/>
            <person name="Cejkova D."/>
            <person name="Rychlik I."/>
        </authorList>
    </citation>
    <scope>NUCLEOTIDE SEQUENCE [LARGE SCALE GENOMIC DNA]</scope>
    <source>
        <strain evidence="1 2">ET39</strain>
    </source>
</reference>
<accession>A0ABT7UC05</accession>
<keyword evidence="2" id="KW-1185">Reference proteome</keyword>
<dbReference type="PROSITE" id="PS51343">
    <property type="entry name" value="PII_GLNB_DOM"/>
    <property type="match status" value="1"/>
</dbReference>
<sequence length="219" mass="24637">MSKVKCMCAVIDRPKHRQMHDLLKRNGIEYTYATLALGTAGSELLDYLGIGESDKLLMFCFLPKTKEQKILAQFAAEIHIRKPGHGIVFTMPLTSMNYRFQQRVCHTEEDAQEVPMEKCKREYELIAAIVDHGYKDAAMDAARAADATGGTVLHARSYHDESRAHLLGFKVQKEKDVVIILSRRDSARQIMKAINEACGFDSEANGIVFSLPVDHFMGM</sequence>
<proteinExistence type="predicted"/>
<dbReference type="InterPro" id="IPR011322">
    <property type="entry name" value="N-reg_PII-like_a/b"/>
</dbReference>
<reference evidence="2" key="2">
    <citation type="submission" date="2023-06" db="EMBL/GenBank/DDBJ databases">
        <title>Identification and characterization of horizontal gene transfer across gut microbiota members of farm animals based on homology search.</title>
        <authorList>
            <person name="Zeman M."/>
            <person name="Kubasova T."/>
            <person name="Jahodarova E."/>
            <person name="Nykrynova M."/>
            <person name="Rychlik I."/>
        </authorList>
    </citation>
    <scope>NUCLEOTIDE SEQUENCE [LARGE SCALE GENOMIC DNA]</scope>
    <source>
        <strain evidence="2">ET39</strain>
    </source>
</reference>
<reference evidence="1 2" key="3">
    <citation type="submission" date="2023-06" db="EMBL/GenBank/DDBJ databases">
        <authorList>
            <person name="Zeman M."/>
            <person name="Kubasova T."/>
            <person name="Jahodarova E."/>
            <person name="Nykrynova M."/>
            <person name="Rychlik I."/>
        </authorList>
    </citation>
    <scope>NUCLEOTIDE SEQUENCE [LARGE SCALE GENOMIC DNA]</scope>
    <source>
        <strain evidence="1 2">ET39</strain>
    </source>
</reference>
<gene>
    <name evidence="1" type="ORF">QUV96_05830</name>
</gene>
<evidence type="ECO:0000313" key="2">
    <source>
        <dbReference type="Proteomes" id="UP001529340"/>
    </source>
</evidence>
<dbReference type="InterPro" id="IPR015867">
    <property type="entry name" value="N-reg_PII/ATP_PRibTrfase_C"/>
</dbReference>
<dbReference type="RefSeq" id="WP_289607621.1">
    <property type="nucleotide sequence ID" value="NZ_JAUDCG010000020.1"/>
</dbReference>